<dbReference type="EMBL" id="JABSTU010000005">
    <property type="protein sequence ID" value="KAH8031521.1"/>
    <property type="molecule type" value="Genomic_DNA"/>
</dbReference>
<evidence type="ECO:0000313" key="4">
    <source>
        <dbReference type="EMBL" id="KAH8031521.1"/>
    </source>
</evidence>
<dbReference type="PROSITE" id="PS00623">
    <property type="entry name" value="GMC_OXRED_1"/>
    <property type="match status" value="1"/>
</dbReference>
<dbReference type="PANTHER" id="PTHR11552">
    <property type="entry name" value="GLUCOSE-METHANOL-CHOLINE GMC OXIDOREDUCTASE"/>
    <property type="match status" value="1"/>
</dbReference>
<gene>
    <name evidence="4" type="ORF">HPB51_018090</name>
</gene>
<dbReference type="Gene3D" id="3.30.560.10">
    <property type="entry name" value="Glucose Oxidase, domain 3"/>
    <property type="match status" value="1"/>
</dbReference>
<dbReference type="Gene3D" id="3.50.50.60">
    <property type="entry name" value="FAD/NAD(P)-binding domain"/>
    <property type="match status" value="1"/>
</dbReference>
<dbReference type="SUPFAM" id="SSF51905">
    <property type="entry name" value="FAD/NAD(P)-binding domain"/>
    <property type="match status" value="1"/>
</dbReference>
<keyword evidence="2" id="KW-0285">Flavoprotein</keyword>
<dbReference type="PANTHER" id="PTHR11552:SF227">
    <property type="entry name" value="GLUCOSE DEHYDROGENASE [FAD, QUINONE]-LIKE PROTEIN"/>
    <property type="match status" value="1"/>
</dbReference>
<keyword evidence="2" id="KW-0274">FAD</keyword>
<dbReference type="Pfam" id="PF00732">
    <property type="entry name" value="GMC_oxred_N"/>
    <property type="match status" value="1"/>
</dbReference>
<comment type="caution">
    <text evidence="4">The sequence shown here is derived from an EMBL/GenBank/DDBJ whole genome shotgun (WGS) entry which is preliminary data.</text>
</comment>
<protein>
    <recommendedName>
        <fullName evidence="3">Glucose-methanol-choline oxidoreductase N-terminal domain-containing protein</fullName>
    </recommendedName>
</protein>
<sequence>MVVTPTLRDLFQTRYGCVFDIRHVEYIVLKYARITMCFTMVGLKYVKVYDSHKSMTAMLRRCWKQGEQRVRNYVLSINCESPLKNVSTADHRRNARGATVPSRQSRWPRGKVLGGSSVLNYMLYIRGNRRDYDRWEQELDCEGWGWKSVLPYFIKSEDNRDPGIAHNGYHGRGGYLTVSTPPYVSPLAHAFVEAGETLGYPNIDLNGPTQTGFAIPQSTLRRGARCSTAKAFLEPGRGRPNLHILVRAQVTKVLFDENRRARSVLFRYRRLQRAVRARQEIILSAGSIGSAQLLMLSGVGPRLHLESLGIPVISDIPVGENLQDHIGGAGISFMINDSVSVVRKRFNPKTAFDYFIKGQDTSLLSAGPLTVPGGVEGIGFIRTKYNAQHTDWPDVEVHFVSSTPAADGGSTIRRVMGMTDEVEAHFRLRRITSQQTRHWHLVSCLPPDVADDLADIIASPHPSHPYDTLKAAIVSRKSKSEHSRLQQLITATELSDRRPSQLQRRMRQLLGGPSAPQEEKLLR</sequence>
<reference evidence="4" key="1">
    <citation type="journal article" date="2020" name="Cell">
        <title>Large-Scale Comparative Analyses of Tick Genomes Elucidate Their Genetic Diversity and Vector Capacities.</title>
        <authorList>
            <consortium name="Tick Genome and Microbiome Consortium (TIGMIC)"/>
            <person name="Jia N."/>
            <person name="Wang J."/>
            <person name="Shi W."/>
            <person name="Du L."/>
            <person name="Sun Y."/>
            <person name="Zhan W."/>
            <person name="Jiang J.F."/>
            <person name="Wang Q."/>
            <person name="Zhang B."/>
            <person name="Ji P."/>
            <person name="Bell-Sakyi L."/>
            <person name="Cui X.M."/>
            <person name="Yuan T.T."/>
            <person name="Jiang B.G."/>
            <person name="Yang W.F."/>
            <person name="Lam T.T."/>
            <person name="Chang Q.C."/>
            <person name="Ding S.J."/>
            <person name="Wang X.J."/>
            <person name="Zhu J.G."/>
            <person name="Ruan X.D."/>
            <person name="Zhao L."/>
            <person name="Wei J.T."/>
            <person name="Ye R.Z."/>
            <person name="Que T.C."/>
            <person name="Du C.H."/>
            <person name="Zhou Y.H."/>
            <person name="Cheng J.X."/>
            <person name="Dai P.F."/>
            <person name="Guo W.B."/>
            <person name="Han X.H."/>
            <person name="Huang E.J."/>
            <person name="Li L.F."/>
            <person name="Wei W."/>
            <person name="Gao Y.C."/>
            <person name="Liu J.Z."/>
            <person name="Shao H.Z."/>
            <person name="Wang X."/>
            <person name="Wang C.C."/>
            <person name="Yang T.C."/>
            <person name="Huo Q.B."/>
            <person name="Li W."/>
            <person name="Chen H.Y."/>
            <person name="Chen S.E."/>
            <person name="Zhou L.G."/>
            <person name="Ni X.B."/>
            <person name="Tian J.H."/>
            <person name="Sheng Y."/>
            <person name="Liu T."/>
            <person name="Pan Y.S."/>
            <person name="Xia L.Y."/>
            <person name="Li J."/>
            <person name="Zhao F."/>
            <person name="Cao W.C."/>
        </authorList>
    </citation>
    <scope>NUCLEOTIDE SEQUENCE</scope>
    <source>
        <strain evidence="4">Rmic-2018</strain>
    </source>
</reference>
<dbReference type="SUPFAM" id="SSF54373">
    <property type="entry name" value="FAD-linked reductases, C-terminal domain"/>
    <property type="match status" value="1"/>
</dbReference>
<evidence type="ECO:0000256" key="2">
    <source>
        <dbReference type="RuleBase" id="RU003968"/>
    </source>
</evidence>
<keyword evidence="5" id="KW-1185">Reference proteome</keyword>
<name>A0A9J6EB85_RHIMP</name>
<organism evidence="4 5">
    <name type="scientific">Rhipicephalus microplus</name>
    <name type="common">Cattle tick</name>
    <name type="synonym">Boophilus microplus</name>
    <dbReference type="NCBI Taxonomy" id="6941"/>
    <lineage>
        <taxon>Eukaryota</taxon>
        <taxon>Metazoa</taxon>
        <taxon>Ecdysozoa</taxon>
        <taxon>Arthropoda</taxon>
        <taxon>Chelicerata</taxon>
        <taxon>Arachnida</taxon>
        <taxon>Acari</taxon>
        <taxon>Parasitiformes</taxon>
        <taxon>Ixodida</taxon>
        <taxon>Ixodoidea</taxon>
        <taxon>Ixodidae</taxon>
        <taxon>Rhipicephalinae</taxon>
        <taxon>Rhipicephalus</taxon>
        <taxon>Boophilus</taxon>
    </lineage>
</organism>
<dbReference type="InterPro" id="IPR055469">
    <property type="entry name" value="DUF7041"/>
</dbReference>
<dbReference type="InterPro" id="IPR000172">
    <property type="entry name" value="GMC_OxRdtase_N"/>
</dbReference>
<dbReference type="GO" id="GO:0050660">
    <property type="term" value="F:flavin adenine dinucleotide binding"/>
    <property type="evidence" value="ECO:0007669"/>
    <property type="project" value="InterPro"/>
</dbReference>
<dbReference type="InterPro" id="IPR036188">
    <property type="entry name" value="FAD/NAD-bd_sf"/>
</dbReference>
<accession>A0A9J6EB85</accession>
<dbReference type="AlphaFoldDB" id="A0A9J6EB85"/>
<feature type="domain" description="Glucose-methanol-choline oxidoreductase N-terminal" evidence="3">
    <location>
        <begin position="110"/>
        <end position="133"/>
    </location>
</feature>
<dbReference type="GO" id="GO:0016614">
    <property type="term" value="F:oxidoreductase activity, acting on CH-OH group of donors"/>
    <property type="evidence" value="ECO:0007669"/>
    <property type="project" value="InterPro"/>
</dbReference>
<dbReference type="InterPro" id="IPR012132">
    <property type="entry name" value="GMC_OxRdtase"/>
</dbReference>
<dbReference type="Pfam" id="PF23055">
    <property type="entry name" value="DUF7041"/>
    <property type="match status" value="1"/>
</dbReference>
<evidence type="ECO:0000259" key="3">
    <source>
        <dbReference type="PROSITE" id="PS00623"/>
    </source>
</evidence>
<comment type="similarity">
    <text evidence="1 2">Belongs to the GMC oxidoreductase family.</text>
</comment>
<reference evidence="4" key="2">
    <citation type="submission" date="2021-09" db="EMBL/GenBank/DDBJ databases">
        <authorList>
            <person name="Jia N."/>
            <person name="Wang J."/>
            <person name="Shi W."/>
            <person name="Du L."/>
            <person name="Sun Y."/>
            <person name="Zhan W."/>
            <person name="Jiang J."/>
            <person name="Wang Q."/>
            <person name="Zhang B."/>
            <person name="Ji P."/>
            <person name="Sakyi L.B."/>
            <person name="Cui X."/>
            <person name="Yuan T."/>
            <person name="Jiang B."/>
            <person name="Yang W."/>
            <person name="Lam T.T.-Y."/>
            <person name="Chang Q."/>
            <person name="Ding S."/>
            <person name="Wang X."/>
            <person name="Zhu J."/>
            <person name="Ruan X."/>
            <person name="Zhao L."/>
            <person name="Wei J."/>
            <person name="Que T."/>
            <person name="Du C."/>
            <person name="Cheng J."/>
            <person name="Dai P."/>
            <person name="Han X."/>
            <person name="Huang E."/>
            <person name="Gao Y."/>
            <person name="Liu J."/>
            <person name="Shao H."/>
            <person name="Ye R."/>
            <person name="Li L."/>
            <person name="Wei W."/>
            <person name="Wang X."/>
            <person name="Wang C."/>
            <person name="Huo Q."/>
            <person name="Li W."/>
            <person name="Guo W."/>
            <person name="Chen H."/>
            <person name="Chen S."/>
            <person name="Zhou L."/>
            <person name="Zhou L."/>
            <person name="Ni X."/>
            <person name="Tian J."/>
            <person name="Zhou Y."/>
            <person name="Sheng Y."/>
            <person name="Liu T."/>
            <person name="Pan Y."/>
            <person name="Xia L."/>
            <person name="Li J."/>
            <person name="Zhao F."/>
            <person name="Cao W."/>
        </authorList>
    </citation>
    <scope>NUCLEOTIDE SEQUENCE</scope>
    <source>
        <strain evidence="4">Rmic-2018</strain>
        <tissue evidence="4">Larvae</tissue>
    </source>
</reference>
<dbReference type="Proteomes" id="UP000821866">
    <property type="component" value="Chromosome 3"/>
</dbReference>
<evidence type="ECO:0000313" key="5">
    <source>
        <dbReference type="Proteomes" id="UP000821866"/>
    </source>
</evidence>
<dbReference type="VEuPathDB" id="VectorBase:LOC119165495"/>
<proteinExistence type="inferred from homology"/>
<evidence type="ECO:0000256" key="1">
    <source>
        <dbReference type="ARBA" id="ARBA00010790"/>
    </source>
</evidence>